<reference evidence="2" key="2">
    <citation type="submission" date="2017-11" db="EMBL/GenBank/DDBJ databases">
        <title>Coralsnake Venomics: Analyses of Venom Gland Transcriptomes and Proteomes of Six Brazilian Taxa.</title>
        <authorList>
            <person name="Aird S.D."/>
            <person name="Jorge da Silva N."/>
            <person name="Qiu L."/>
            <person name="Villar-Briones A."/>
            <person name="Aparecida-Saddi V."/>
            <person name="Campos-Telles M.P."/>
            <person name="Grau M."/>
            <person name="Mikheyev A.S."/>
        </authorList>
    </citation>
    <scope>NUCLEOTIDE SEQUENCE</scope>
    <source>
        <tissue evidence="2">Venom_gland</tissue>
    </source>
</reference>
<sequence length="174" mass="19351">MPTAARQQQQFLPDQILAAMKEWMEMAIQKGIAAGVQWGLAARQVPRTDWESRSSQGGDRPLADCAMGWQDPVQEGLEIEERGSIMGMSQMAPSLVGDTLPAEETEEEEEALARGGMSEDEELTPNLPTFTGLFKSEMFRSLLFKAKTTARLQKAKPDQVTDTEQESEDMGRRN</sequence>
<accession>A0A2D4PTH6</accession>
<evidence type="ECO:0000256" key="1">
    <source>
        <dbReference type="SAM" id="MobiDB-lite"/>
    </source>
</evidence>
<feature type="region of interest" description="Disordered" evidence="1">
    <location>
        <begin position="150"/>
        <end position="174"/>
    </location>
</feature>
<feature type="region of interest" description="Disordered" evidence="1">
    <location>
        <begin position="98"/>
        <end position="129"/>
    </location>
</feature>
<evidence type="ECO:0000313" key="2">
    <source>
        <dbReference type="EMBL" id="LAB61231.1"/>
    </source>
</evidence>
<reference evidence="2" key="1">
    <citation type="submission" date="2017-07" db="EMBL/GenBank/DDBJ databases">
        <authorList>
            <person name="Mikheyev A."/>
            <person name="Grau M."/>
        </authorList>
    </citation>
    <scope>NUCLEOTIDE SEQUENCE</scope>
    <source>
        <tissue evidence="2">Venom_gland</tissue>
    </source>
</reference>
<organism evidence="2">
    <name type="scientific">Micrurus surinamensis</name>
    <name type="common">Surinam coral snake</name>
    <dbReference type="NCBI Taxonomy" id="129470"/>
    <lineage>
        <taxon>Eukaryota</taxon>
        <taxon>Metazoa</taxon>
        <taxon>Chordata</taxon>
        <taxon>Craniata</taxon>
        <taxon>Vertebrata</taxon>
        <taxon>Euteleostomi</taxon>
        <taxon>Lepidosauria</taxon>
        <taxon>Squamata</taxon>
        <taxon>Bifurcata</taxon>
        <taxon>Unidentata</taxon>
        <taxon>Episquamata</taxon>
        <taxon>Toxicofera</taxon>
        <taxon>Serpentes</taxon>
        <taxon>Colubroidea</taxon>
        <taxon>Elapidae</taxon>
        <taxon>Elapinae</taxon>
        <taxon>Micrurus</taxon>
    </lineage>
</organism>
<dbReference type="AlphaFoldDB" id="A0A2D4PTH6"/>
<name>A0A2D4PTH6_MICSU</name>
<protein>
    <submittedName>
        <fullName evidence="2">Uncharacterized protein</fullName>
    </submittedName>
</protein>
<dbReference type="EMBL" id="IACN01090305">
    <property type="protein sequence ID" value="LAB61231.1"/>
    <property type="molecule type" value="Transcribed_RNA"/>
</dbReference>
<feature type="compositionally biased region" description="Acidic residues" evidence="1">
    <location>
        <begin position="101"/>
        <end position="110"/>
    </location>
</feature>
<proteinExistence type="predicted"/>